<keyword evidence="3 8" id="KW-0732">Signal</keyword>
<dbReference type="Gramene" id="QL09p048050:mrna">
    <property type="protein sequence ID" value="QL09p048050:mrna"/>
    <property type="gene ID" value="QL09p048050"/>
</dbReference>
<keyword evidence="7" id="KW-0812">Transmembrane</keyword>
<evidence type="ECO:0000256" key="1">
    <source>
        <dbReference type="ARBA" id="ARBA00004370"/>
    </source>
</evidence>
<evidence type="ECO:0000313" key="10">
    <source>
        <dbReference type="EnsemblPlants" id="QL09p048050:mrna"/>
    </source>
</evidence>
<feature type="transmembrane region" description="Helical" evidence="7">
    <location>
        <begin position="227"/>
        <end position="245"/>
    </location>
</feature>
<reference evidence="10" key="2">
    <citation type="submission" date="2021-01" db="UniProtKB">
        <authorList>
            <consortium name="EnsemblPlants"/>
        </authorList>
    </citation>
    <scope>IDENTIFICATION</scope>
</reference>
<dbReference type="RefSeq" id="XP_030936663.1">
    <property type="nucleotide sequence ID" value="XM_031080803.1"/>
</dbReference>
<feature type="chain" id="PRO_5029850856" description="DOMON domain-containing protein" evidence="8">
    <location>
        <begin position="21"/>
        <end position="247"/>
    </location>
</feature>
<dbReference type="OrthoDB" id="2419613at2759"/>
<dbReference type="AlphaFoldDB" id="A0A7N2MLB5"/>
<evidence type="ECO:0000313" key="11">
    <source>
        <dbReference type="Proteomes" id="UP000594261"/>
    </source>
</evidence>
<reference evidence="10 11" key="1">
    <citation type="journal article" date="2016" name="G3 (Bethesda)">
        <title>First Draft Assembly and Annotation of the Genome of a California Endemic Oak Quercus lobata Nee (Fagaceae).</title>
        <authorList>
            <person name="Sork V.L."/>
            <person name="Fitz-Gibbon S.T."/>
            <person name="Puiu D."/>
            <person name="Crepeau M."/>
            <person name="Gugger P.F."/>
            <person name="Sherman R."/>
            <person name="Stevens K."/>
            <person name="Langley C.H."/>
            <person name="Pellegrini M."/>
            <person name="Salzberg S.L."/>
        </authorList>
    </citation>
    <scope>NUCLEOTIDE SEQUENCE [LARGE SCALE GENOMIC DNA]</scope>
    <source>
        <strain evidence="10 11">cv. SW786</strain>
    </source>
</reference>
<feature type="domain" description="DOMON" evidence="9">
    <location>
        <begin position="46"/>
        <end position="160"/>
    </location>
</feature>
<evidence type="ECO:0000256" key="5">
    <source>
        <dbReference type="ARBA" id="ARBA00023136"/>
    </source>
</evidence>
<comment type="subcellular location">
    <subcellularLocation>
        <location evidence="1">Membrane</location>
    </subcellularLocation>
</comment>
<dbReference type="Proteomes" id="UP000594261">
    <property type="component" value="Chromosome 9"/>
</dbReference>
<keyword evidence="7" id="KW-1133">Transmembrane helix</keyword>
<dbReference type="OMA" id="HEFGKAN"/>
<dbReference type="EMBL" id="LRBV02000009">
    <property type="status" value="NOT_ANNOTATED_CDS"/>
    <property type="molecule type" value="Genomic_DNA"/>
</dbReference>
<keyword evidence="4" id="KW-0249">Electron transport</keyword>
<sequence>MARLCFTLVILALALLVSQSNQSLTCTSQRFTNKNVYTNCTDLSYLNAYLHWTYNTTNSTLSIAFTAPPSKPEGWVSWSINPVKPSMISAQALLAFKHEDNITISTYNVTSYADATKWGTKLSYEVWDLSAEESNGNITIFGKWKLPEKTKMVNQIWQVGPGITDKGLPLPHDKNLDNLNARGILQLLGTQSGASPTPSPSPAGLVPGAPAPAGKKKSASTRIGGRISVGFYMGLVVILGSLIVLEI</sequence>
<dbReference type="InterPro" id="IPR045265">
    <property type="entry name" value="AIR12_DOMON"/>
</dbReference>
<feature type="compositionally biased region" description="Low complexity" evidence="6">
    <location>
        <begin position="192"/>
        <end position="213"/>
    </location>
</feature>
<gene>
    <name evidence="10" type="primary">LOC115961903</name>
</gene>
<evidence type="ECO:0000256" key="8">
    <source>
        <dbReference type="SAM" id="SignalP"/>
    </source>
</evidence>
<feature type="signal peptide" evidence="8">
    <location>
        <begin position="1"/>
        <end position="20"/>
    </location>
</feature>
<keyword evidence="11" id="KW-1185">Reference proteome</keyword>
<evidence type="ECO:0000256" key="6">
    <source>
        <dbReference type="SAM" id="MobiDB-lite"/>
    </source>
</evidence>
<dbReference type="EnsemblPlants" id="QL09p048050:mrna">
    <property type="protein sequence ID" value="QL09p048050:mrna"/>
    <property type="gene ID" value="QL09p048050"/>
</dbReference>
<evidence type="ECO:0000259" key="9">
    <source>
        <dbReference type="PROSITE" id="PS50836"/>
    </source>
</evidence>
<dbReference type="PANTHER" id="PTHR23130">
    <property type="entry name" value="CYTOCHROME B561 AND DOMON DOMAIN-CONTAINING PROTEIN"/>
    <property type="match status" value="1"/>
</dbReference>
<dbReference type="PROSITE" id="PS50836">
    <property type="entry name" value="DOMON"/>
    <property type="match status" value="1"/>
</dbReference>
<protein>
    <recommendedName>
        <fullName evidence="9">DOMON domain-containing protein</fullName>
    </recommendedName>
</protein>
<dbReference type="Pfam" id="PF04526">
    <property type="entry name" value="DUF568"/>
    <property type="match status" value="1"/>
</dbReference>
<evidence type="ECO:0000256" key="2">
    <source>
        <dbReference type="ARBA" id="ARBA00022448"/>
    </source>
</evidence>
<dbReference type="GeneID" id="115961903"/>
<dbReference type="InParanoid" id="A0A7N2MLB5"/>
<dbReference type="CDD" id="cd09629">
    <property type="entry name" value="DOMON_CIL1_like"/>
    <property type="match status" value="1"/>
</dbReference>
<keyword evidence="5 7" id="KW-0472">Membrane</keyword>
<dbReference type="PANTHER" id="PTHR23130:SF157">
    <property type="entry name" value="AUXIN-INDUCED IN ROOT CULTURES PROTEIN 12"/>
    <property type="match status" value="1"/>
</dbReference>
<accession>A0A7N2MLB5</accession>
<dbReference type="KEGG" id="qlo:115961903"/>
<feature type="region of interest" description="Disordered" evidence="6">
    <location>
        <begin position="190"/>
        <end position="218"/>
    </location>
</feature>
<keyword evidence="2" id="KW-0813">Transport</keyword>
<evidence type="ECO:0000256" key="4">
    <source>
        <dbReference type="ARBA" id="ARBA00022982"/>
    </source>
</evidence>
<evidence type="ECO:0000256" key="7">
    <source>
        <dbReference type="SAM" id="Phobius"/>
    </source>
</evidence>
<proteinExistence type="predicted"/>
<evidence type="ECO:0000256" key="3">
    <source>
        <dbReference type="ARBA" id="ARBA00022729"/>
    </source>
</evidence>
<dbReference type="GO" id="GO:0016020">
    <property type="term" value="C:membrane"/>
    <property type="evidence" value="ECO:0007669"/>
    <property type="project" value="UniProtKB-SubCell"/>
</dbReference>
<dbReference type="InterPro" id="IPR005018">
    <property type="entry name" value="DOMON_domain"/>
</dbReference>
<organism evidence="10 11">
    <name type="scientific">Quercus lobata</name>
    <name type="common">Valley oak</name>
    <dbReference type="NCBI Taxonomy" id="97700"/>
    <lineage>
        <taxon>Eukaryota</taxon>
        <taxon>Viridiplantae</taxon>
        <taxon>Streptophyta</taxon>
        <taxon>Embryophyta</taxon>
        <taxon>Tracheophyta</taxon>
        <taxon>Spermatophyta</taxon>
        <taxon>Magnoliopsida</taxon>
        <taxon>eudicotyledons</taxon>
        <taxon>Gunneridae</taxon>
        <taxon>Pentapetalae</taxon>
        <taxon>rosids</taxon>
        <taxon>fabids</taxon>
        <taxon>Fagales</taxon>
        <taxon>Fagaceae</taxon>
        <taxon>Quercus</taxon>
    </lineage>
</organism>
<name>A0A7N2MLB5_QUELO</name>